<evidence type="ECO:0000256" key="4">
    <source>
        <dbReference type="ARBA" id="ARBA00022840"/>
    </source>
</evidence>
<feature type="domain" description="Helicase ATP-binding" evidence="5">
    <location>
        <begin position="129"/>
        <end position="289"/>
    </location>
</feature>
<evidence type="ECO:0000259" key="5">
    <source>
        <dbReference type="PROSITE" id="PS51192"/>
    </source>
</evidence>
<dbReference type="SUPFAM" id="SSF52540">
    <property type="entry name" value="P-loop containing nucleoside triphosphate hydrolases"/>
    <property type="match status" value="2"/>
</dbReference>
<dbReference type="GO" id="GO:0016787">
    <property type="term" value="F:hydrolase activity"/>
    <property type="evidence" value="ECO:0007669"/>
    <property type="project" value="UniProtKB-KW"/>
</dbReference>
<sequence>MSECILEINDEVNVRIKGLDVETRRQLVNKYKFEIPGARYLPAVRLGRWDGKVSFFQLSGSTYINLLPEILPWLDQQGYQVELHDTRTYVNKFSFDLVTESSYQHIAWPKGHPTAGQPVILRDYQIEIINKFLNNTQCIQEIATGAGKTIVTAALSSAVSDYGRSIVIVPNKSLVTQTEADYKNMELDVGVFFGDRKEFGRRHTICTWQSLNVLLKNTKSGDAGITINEFLEDVVCVIVDEVHMAKADALKSLLTGVMAQIPIRWGLTGTIPKDKSEAISLRCSLGEVIGKLSASELQLQGVLAQCHVNILQLMDHSEYSSYQSELKYLLESEPRLKYISELVQKIQQSGNTLILVDRVAPGKRLVELLGDSAVFVSGATKATARQDEYDEIKTSTNKIIVATYGVAAVGINIPRIFNLVLLEPGKSFVRVIQSIGRGIRKAEDKDFVQIWDITSTCKFAKRHLTQRKTFYKEANYPFAIEKVDFLSK</sequence>
<evidence type="ECO:0000256" key="1">
    <source>
        <dbReference type="ARBA" id="ARBA00022741"/>
    </source>
</evidence>
<dbReference type="EMBL" id="LR797503">
    <property type="protein sequence ID" value="CAB4221405.1"/>
    <property type="molecule type" value="Genomic_DNA"/>
</dbReference>
<dbReference type="InterPro" id="IPR006935">
    <property type="entry name" value="Helicase/UvrB_N"/>
</dbReference>
<gene>
    <name evidence="6" type="ORF">UFOVP1636_289</name>
</gene>
<keyword evidence="3 6" id="KW-0347">Helicase</keyword>
<dbReference type="SMART" id="SM00490">
    <property type="entry name" value="HELICc"/>
    <property type="match status" value="1"/>
</dbReference>
<dbReference type="Gene3D" id="3.30.780.20">
    <property type="match status" value="1"/>
</dbReference>
<evidence type="ECO:0000256" key="3">
    <source>
        <dbReference type="ARBA" id="ARBA00022806"/>
    </source>
</evidence>
<reference evidence="6" key="1">
    <citation type="submission" date="2020-05" db="EMBL/GenBank/DDBJ databases">
        <authorList>
            <person name="Chiriac C."/>
            <person name="Salcher M."/>
            <person name="Ghai R."/>
            <person name="Kavagutti S V."/>
        </authorList>
    </citation>
    <scope>NUCLEOTIDE SEQUENCE</scope>
</reference>
<keyword evidence="4" id="KW-0067">ATP-binding</keyword>
<protein>
    <submittedName>
        <fullName evidence="6">SSL2 DNA or RNA helicases of superfamily II</fullName>
    </submittedName>
</protein>
<dbReference type="GO" id="GO:0005524">
    <property type="term" value="F:ATP binding"/>
    <property type="evidence" value="ECO:0007669"/>
    <property type="project" value="UniProtKB-KW"/>
</dbReference>
<keyword evidence="1" id="KW-0547">Nucleotide-binding</keyword>
<dbReference type="Gene3D" id="3.40.50.300">
    <property type="entry name" value="P-loop containing nucleotide triphosphate hydrolases"/>
    <property type="match status" value="2"/>
</dbReference>
<dbReference type="InterPro" id="IPR027417">
    <property type="entry name" value="P-loop_NTPase"/>
</dbReference>
<evidence type="ECO:0000256" key="2">
    <source>
        <dbReference type="ARBA" id="ARBA00022801"/>
    </source>
</evidence>
<keyword evidence="2" id="KW-0378">Hydrolase</keyword>
<dbReference type="SMART" id="SM00487">
    <property type="entry name" value="DEXDc"/>
    <property type="match status" value="1"/>
</dbReference>
<dbReference type="Pfam" id="PF00271">
    <property type="entry name" value="Helicase_C"/>
    <property type="match status" value="1"/>
</dbReference>
<dbReference type="PROSITE" id="PS51192">
    <property type="entry name" value="HELICASE_ATP_BIND_1"/>
    <property type="match status" value="1"/>
</dbReference>
<dbReference type="GO" id="GO:0003677">
    <property type="term" value="F:DNA binding"/>
    <property type="evidence" value="ECO:0007669"/>
    <property type="project" value="InterPro"/>
</dbReference>
<dbReference type="PANTHER" id="PTHR11274">
    <property type="entry name" value="RAD25/XP-B DNA REPAIR HELICASE"/>
    <property type="match status" value="1"/>
</dbReference>
<dbReference type="PANTHER" id="PTHR11274:SF0">
    <property type="entry name" value="GENERAL TRANSCRIPTION AND DNA REPAIR FACTOR IIH HELICASE SUBUNIT XPB"/>
    <property type="match status" value="1"/>
</dbReference>
<dbReference type="InterPro" id="IPR049430">
    <property type="entry name" value="UvsW_N_sf"/>
</dbReference>
<dbReference type="Pfam" id="PF04851">
    <property type="entry name" value="ResIII"/>
    <property type="match status" value="1"/>
</dbReference>
<evidence type="ECO:0000313" key="6">
    <source>
        <dbReference type="EMBL" id="CAB4221405.1"/>
    </source>
</evidence>
<dbReference type="InterPro" id="IPR050615">
    <property type="entry name" value="ATP-dep_DNA_Helicase"/>
</dbReference>
<dbReference type="InterPro" id="IPR001650">
    <property type="entry name" value="Helicase_C-like"/>
</dbReference>
<name>A0A6J5T143_9CAUD</name>
<dbReference type="InterPro" id="IPR014001">
    <property type="entry name" value="Helicase_ATP-bd"/>
</dbReference>
<proteinExistence type="predicted"/>
<organism evidence="6">
    <name type="scientific">uncultured Caudovirales phage</name>
    <dbReference type="NCBI Taxonomy" id="2100421"/>
    <lineage>
        <taxon>Viruses</taxon>
        <taxon>Duplodnaviria</taxon>
        <taxon>Heunggongvirae</taxon>
        <taxon>Uroviricota</taxon>
        <taxon>Caudoviricetes</taxon>
        <taxon>Peduoviridae</taxon>
        <taxon>Maltschvirus</taxon>
        <taxon>Maltschvirus maltsch</taxon>
    </lineage>
</organism>
<accession>A0A6J5T143</accession>
<dbReference type="GO" id="GO:0004386">
    <property type="term" value="F:helicase activity"/>
    <property type="evidence" value="ECO:0007669"/>
    <property type="project" value="UniProtKB-KW"/>
</dbReference>